<evidence type="ECO:0000256" key="1">
    <source>
        <dbReference type="ARBA" id="ARBA00004123"/>
    </source>
</evidence>
<dbReference type="GO" id="GO:0043565">
    <property type="term" value="F:sequence-specific DNA binding"/>
    <property type="evidence" value="ECO:0007669"/>
    <property type="project" value="InterPro"/>
</dbReference>
<dbReference type="PROSITE" id="PS50110">
    <property type="entry name" value="RESPONSE_REGULATORY"/>
    <property type="match status" value="1"/>
</dbReference>
<feature type="compositionally biased region" description="Low complexity" evidence="9">
    <location>
        <begin position="305"/>
        <end position="323"/>
    </location>
</feature>
<dbReference type="GO" id="GO:0016301">
    <property type="term" value="F:kinase activity"/>
    <property type="evidence" value="ECO:0007669"/>
    <property type="project" value="UniProtKB-KW"/>
</dbReference>
<feature type="compositionally biased region" description="Low complexity" evidence="9">
    <location>
        <begin position="343"/>
        <end position="355"/>
    </location>
</feature>
<feature type="region of interest" description="Disordered" evidence="9">
    <location>
        <begin position="820"/>
        <end position="871"/>
    </location>
</feature>
<dbReference type="PROSITE" id="PS00434">
    <property type="entry name" value="HSF_DOMAIN"/>
    <property type="match status" value="1"/>
</dbReference>
<evidence type="ECO:0000313" key="12">
    <source>
        <dbReference type="Proteomes" id="UP001194580"/>
    </source>
</evidence>
<dbReference type="FunFam" id="3.40.50.2300:FF:000212">
    <property type="entry name" value="Stress response regulator/HFS transcription factor"/>
    <property type="match status" value="1"/>
</dbReference>
<dbReference type="SUPFAM" id="SSF46785">
    <property type="entry name" value="Winged helix' DNA-binding domain"/>
    <property type="match status" value="1"/>
</dbReference>
<dbReference type="InterPro" id="IPR036388">
    <property type="entry name" value="WH-like_DNA-bd_sf"/>
</dbReference>
<feature type="domain" description="Response regulatory" evidence="10">
    <location>
        <begin position="471"/>
        <end position="585"/>
    </location>
</feature>
<evidence type="ECO:0000256" key="9">
    <source>
        <dbReference type="SAM" id="MobiDB-lite"/>
    </source>
</evidence>
<evidence type="ECO:0000256" key="5">
    <source>
        <dbReference type="ARBA" id="ARBA00023125"/>
    </source>
</evidence>
<feature type="compositionally biased region" description="Polar residues" evidence="9">
    <location>
        <begin position="7"/>
        <end position="21"/>
    </location>
</feature>
<evidence type="ECO:0000256" key="2">
    <source>
        <dbReference type="ARBA" id="ARBA00022553"/>
    </source>
</evidence>
<comment type="caution">
    <text evidence="11">The sequence shown here is derived from an EMBL/GenBank/DDBJ whole genome shotgun (WGS) entry which is preliminary data.</text>
</comment>
<evidence type="ECO:0000313" key="11">
    <source>
        <dbReference type="EMBL" id="KAG0272303.1"/>
    </source>
</evidence>
<dbReference type="EMBL" id="JAAAIL010000953">
    <property type="protein sequence ID" value="KAG0272303.1"/>
    <property type="molecule type" value="Genomic_DNA"/>
</dbReference>
<dbReference type="Gene3D" id="1.10.10.10">
    <property type="entry name" value="Winged helix-like DNA-binding domain superfamily/Winged helix DNA-binding domain"/>
    <property type="match status" value="1"/>
</dbReference>
<feature type="compositionally biased region" description="Low complexity" evidence="9">
    <location>
        <begin position="282"/>
        <end position="295"/>
    </location>
</feature>
<keyword evidence="5" id="KW-0238">DNA-binding</keyword>
<evidence type="ECO:0000256" key="3">
    <source>
        <dbReference type="ARBA" id="ARBA00023012"/>
    </source>
</evidence>
<dbReference type="FunFam" id="1.10.10.10:FF:000027">
    <property type="entry name" value="Heat shock transcription factor 1"/>
    <property type="match status" value="1"/>
</dbReference>
<keyword evidence="11" id="KW-0418">Kinase</keyword>
<gene>
    <name evidence="11" type="primary">SKN7_2</name>
    <name evidence="11" type="ORF">BGZ95_011955</name>
</gene>
<keyword evidence="6" id="KW-0804">Transcription</keyword>
<dbReference type="Pfam" id="PF00447">
    <property type="entry name" value="HSF_DNA-bind"/>
    <property type="match status" value="1"/>
</dbReference>
<feature type="region of interest" description="Disordered" evidence="9">
    <location>
        <begin position="1"/>
        <end position="36"/>
    </location>
</feature>
<dbReference type="GO" id="GO:0003700">
    <property type="term" value="F:DNA-binding transcription factor activity"/>
    <property type="evidence" value="ECO:0007669"/>
    <property type="project" value="InterPro"/>
</dbReference>
<dbReference type="GO" id="GO:0005634">
    <property type="term" value="C:nucleus"/>
    <property type="evidence" value="ECO:0007669"/>
    <property type="project" value="UniProtKB-SubCell"/>
</dbReference>
<feature type="modified residue" description="4-aspartylphosphate" evidence="8">
    <location>
        <position position="520"/>
    </location>
</feature>
<evidence type="ECO:0000256" key="8">
    <source>
        <dbReference type="PROSITE-ProRule" id="PRU00169"/>
    </source>
</evidence>
<dbReference type="PANTHER" id="PTHR45339:SF1">
    <property type="entry name" value="HYBRID SIGNAL TRANSDUCTION HISTIDINE KINASE J"/>
    <property type="match status" value="1"/>
</dbReference>
<proteinExistence type="predicted"/>
<dbReference type="InterPro" id="IPR001789">
    <property type="entry name" value="Sig_transdc_resp-reg_receiver"/>
</dbReference>
<evidence type="ECO:0000256" key="4">
    <source>
        <dbReference type="ARBA" id="ARBA00023015"/>
    </source>
</evidence>
<feature type="compositionally biased region" description="Low complexity" evidence="9">
    <location>
        <begin position="839"/>
        <end position="871"/>
    </location>
</feature>
<dbReference type="AlphaFoldDB" id="A0AAD4H3W8"/>
<feature type="region of interest" description="Disordered" evidence="9">
    <location>
        <begin position="263"/>
        <end position="323"/>
    </location>
</feature>
<keyword evidence="11" id="KW-0808">Transferase</keyword>
<feature type="compositionally biased region" description="Low complexity" evidence="9">
    <location>
        <begin position="713"/>
        <end position="741"/>
    </location>
</feature>
<reference evidence="11" key="1">
    <citation type="journal article" date="2020" name="Fungal Divers.">
        <title>Resolving the Mortierellaceae phylogeny through synthesis of multi-gene phylogenetics and phylogenomics.</title>
        <authorList>
            <person name="Vandepol N."/>
            <person name="Liber J."/>
            <person name="Desiro A."/>
            <person name="Na H."/>
            <person name="Kennedy M."/>
            <person name="Barry K."/>
            <person name="Grigoriev I.V."/>
            <person name="Miller A.N."/>
            <person name="O'Donnell K."/>
            <person name="Stajich J.E."/>
            <person name="Bonito G."/>
        </authorList>
    </citation>
    <scope>NUCLEOTIDE SEQUENCE</scope>
    <source>
        <strain evidence="11">NRRL 28262</strain>
    </source>
</reference>
<feature type="compositionally biased region" description="Basic and acidic residues" evidence="9">
    <location>
        <begin position="384"/>
        <end position="393"/>
    </location>
</feature>
<dbReference type="InterPro" id="IPR036390">
    <property type="entry name" value="WH_DNA-bd_sf"/>
</dbReference>
<accession>A0AAD4H3W8</accession>
<evidence type="ECO:0000256" key="6">
    <source>
        <dbReference type="ARBA" id="ARBA00023163"/>
    </source>
</evidence>
<dbReference type="CDD" id="cd17546">
    <property type="entry name" value="REC_hyHK_CKI1_RcsC-like"/>
    <property type="match status" value="1"/>
</dbReference>
<sequence length="922" mass="102034">MAAQSLLEPSTDQDVTMSTADSLDPFNDLATTGASTSSAVPDFVKKLYRQVTSLPYSTTKKERLPQPQPRESTLFSALSPHGKTNSYLLKIIRMLEEKEHDLIVCWGKNGESFVVKEPSEFAKAILPKHFKHNNFASFVRQLNKYDFHKVKITENAANPYGDQAWEFQHPKFQIDKRDQLEEIKRKTPSNKKPTGAAALALLSDGTSPLPEEYQAQFELMSKTQTEMQDQLTQCRSKIAAQENLLQSLMKTLGYKSSDDGTVIPVQGAAAPPHLNKEKSKSKSQSGSRSRVPSQSTKPDLQQPFSSSAIPASSSSTPSSAIHSHLNSMTSATLSTIPASSTFQPVSSAPVPSSQQFLPRTSVPPMCQDPSLGPPYPTFGHITTKKHDEWDKSMRNHPKTGSRPVQQQPQPIPQNMPRQPQQDVQQSYQQSQQPHPQQSQDYTSTSTSASPSYGTMSVRPNMMVPNWSMPPKVLLVEDDDTCRRLSSRLLQIFGCPFDVAEDGVAAVGKMSHQKYDIVLMDIMMPKLDGVSATTQIRQFDAMTPIISMTSNTTANDIMTYFATGMNDILPKPFSKDSLLSMLEKHCQHLRYLKLGTSLLELSNSGSGSNLNGQANRLLLPHRQGDSTEVESMGFSLPNFQSQEGLQLVQTGKDNNNVDQQGGQGNDQQQQDSLGMNMQLNMGGMMILNNVDSNLDGRIDPFPRQNQTSLKHGLSTNESDNSNANNTNNTNSSSYGMNGMNYNELMDPIGHHDDSSSSSLSPDQAHSHLSAKPAHHSQQHAHHTHHQQQQQQYMQGQQSMMTNSNHAGYTTTMSNNISFSSAGSSMPVAYPSELDNPYGHPQPQQHQPQHQQQHQPQQHQYQPQQQQQHQPQHLQSITLLSIRPDGGMAHTLGLTNRGGGFGMDQGDTIDTQGRMKRAKIEVIE</sequence>
<keyword evidence="3" id="KW-0902">Two-component regulatory system</keyword>
<protein>
    <submittedName>
        <fullName evidence="11">Kinase-regulated stress-responsive transcription factor skn7</fullName>
    </submittedName>
</protein>
<evidence type="ECO:0000256" key="7">
    <source>
        <dbReference type="ARBA" id="ARBA00023242"/>
    </source>
</evidence>
<keyword evidence="12" id="KW-1185">Reference proteome</keyword>
<dbReference type="Proteomes" id="UP001194580">
    <property type="component" value="Unassembled WGS sequence"/>
</dbReference>
<keyword evidence="4" id="KW-0805">Transcription regulation</keyword>
<dbReference type="InterPro" id="IPR011006">
    <property type="entry name" value="CheY-like_superfamily"/>
</dbReference>
<feature type="region of interest" description="Disordered" evidence="9">
    <location>
        <begin position="695"/>
        <end position="807"/>
    </location>
</feature>
<keyword evidence="2 8" id="KW-0597">Phosphoprotein</keyword>
<feature type="compositionally biased region" description="Basic residues" evidence="9">
    <location>
        <begin position="771"/>
        <end position="784"/>
    </location>
</feature>
<dbReference type="PRINTS" id="PR00056">
    <property type="entry name" value="HSFDOMAIN"/>
</dbReference>
<dbReference type="SMART" id="SM00448">
    <property type="entry name" value="REC"/>
    <property type="match status" value="1"/>
</dbReference>
<evidence type="ECO:0000259" key="10">
    <source>
        <dbReference type="PROSITE" id="PS50110"/>
    </source>
</evidence>
<dbReference type="InterPro" id="IPR000232">
    <property type="entry name" value="HSF_DNA-bd"/>
</dbReference>
<feature type="region of interest" description="Disordered" evidence="9">
    <location>
        <begin position="340"/>
        <end position="457"/>
    </location>
</feature>
<dbReference type="Gene3D" id="3.40.50.2300">
    <property type="match status" value="1"/>
</dbReference>
<dbReference type="Pfam" id="PF00072">
    <property type="entry name" value="Response_reg"/>
    <property type="match status" value="1"/>
</dbReference>
<feature type="compositionally biased region" description="Low complexity" evidence="9">
    <location>
        <begin position="754"/>
        <end position="766"/>
    </location>
</feature>
<dbReference type="SUPFAM" id="SSF52172">
    <property type="entry name" value="CheY-like"/>
    <property type="match status" value="1"/>
</dbReference>
<feature type="compositionally biased region" description="Polar residues" evidence="9">
    <location>
        <begin position="797"/>
        <end position="807"/>
    </location>
</feature>
<feature type="compositionally biased region" description="Low complexity" evidence="9">
    <location>
        <begin position="785"/>
        <end position="796"/>
    </location>
</feature>
<name>A0AAD4H3W8_9FUNG</name>
<dbReference type="GO" id="GO:0000160">
    <property type="term" value="P:phosphorelay signal transduction system"/>
    <property type="evidence" value="ECO:0007669"/>
    <property type="project" value="UniProtKB-KW"/>
</dbReference>
<organism evidence="11 12">
    <name type="scientific">Linnemannia exigua</name>
    <dbReference type="NCBI Taxonomy" id="604196"/>
    <lineage>
        <taxon>Eukaryota</taxon>
        <taxon>Fungi</taxon>
        <taxon>Fungi incertae sedis</taxon>
        <taxon>Mucoromycota</taxon>
        <taxon>Mortierellomycotina</taxon>
        <taxon>Mortierellomycetes</taxon>
        <taxon>Mortierellales</taxon>
        <taxon>Mortierellaceae</taxon>
        <taxon>Linnemannia</taxon>
    </lineage>
</organism>
<dbReference type="SMART" id="SM00415">
    <property type="entry name" value="HSF"/>
    <property type="match status" value="1"/>
</dbReference>
<keyword evidence="7" id="KW-0539">Nucleus</keyword>
<dbReference type="PANTHER" id="PTHR45339">
    <property type="entry name" value="HYBRID SIGNAL TRANSDUCTION HISTIDINE KINASE J"/>
    <property type="match status" value="1"/>
</dbReference>
<comment type="subcellular location">
    <subcellularLocation>
        <location evidence="1">Nucleus</location>
    </subcellularLocation>
</comment>
<feature type="compositionally biased region" description="Low complexity" evidence="9">
    <location>
        <begin position="403"/>
        <end position="451"/>
    </location>
</feature>